<comment type="caution">
    <text evidence="2">The sequence shown here is derived from an EMBL/GenBank/DDBJ whole genome shotgun (WGS) entry which is preliminary data.</text>
</comment>
<gene>
    <name evidence="2" type="ORF">GCM10008013_16030</name>
</gene>
<name>A0ABQ1YCM1_9BACL</name>
<reference evidence="3" key="1">
    <citation type="journal article" date="2019" name="Int. J. Syst. Evol. Microbiol.">
        <title>The Global Catalogue of Microorganisms (GCM) 10K type strain sequencing project: providing services to taxonomists for standard genome sequencing and annotation.</title>
        <authorList>
            <consortium name="The Broad Institute Genomics Platform"/>
            <consortium name="The Broad Institute Genome Sequencing Center for Infectious Disease"/>
            <person name="Wu L."/>
            <person name="Ma J."/>
        </authorList>
    </citation>
    <scope>NUCLEOTIDE SEQUENCE [LARGE SCALE GENOMIC DNA]</scope>
    <source>
        <strain evidence="3">CGMCC 1.12769</strain>
    </source>
</reference>
<feature type="domain" description="DUF4183" evidence="1">
    <location>
        <begin position="48"/>
        <end position="114"/>
    </location>
</feature>
<keyword evidence="3" id="KW-1185">Reference proteome</keyword>
<dbReference type="InterPro" id="IPR025237">
    <property type="entry name" value="DUF4183"/>
</dbReference>
<protein>
    <recommendedName>
        <fullName evidence="1">DUF4183 domain-containing protein</fullName>
    </recommendedName>
</protein>
<dbReference type="Proteomes" id="UP000659344">
    <property type="component" value="Unassembled WGS sequence"/>
</dbReference>
<evidence type="ECO:0000313" key="2">
    <source>
        <dbReference type="EMBL" id="GGH19392.1"/>
    </source>
</evidence>
<accession>A0ABQ1YCM1</accession>
<organism evidence="2 3">
    <name type="scientific">Paenibacillus segetis</name>
    <dbReference type="NCBI Taxonomy" id="1325360"/>
    <lineage>
        <taxon>Bacteria</taxon>
        <taxon>Bacillati</taxon>
        <taxon>Bacillota</taxon>
        <taxon>Bacilli</taxon>
        <taxon>Bacillales</taxon>
        <taxon>Paenibacillaceae</taxon>
        <taxon>Paenibacillus</taxon>
    </lineage>
</organism>
<evidence type="ECO:0000259" key="1">
    <source>
        <dbReference type="Pfam" id="PF13799"/>
    </source>
</evidence>
<dbReference type="Pfam" id="PF13799">
    <property type="entry name" value="DUF4183"/>
    <property type="match status" value="1"/>
</dbReference>
<sequence>MAVIKPVYTATATAPVASGGVVTTDVTPEVSRYLAIINAGMIGATDTTIPAGSFTDDLDNPVVTFPPLTGQDYFNVYLNGVLQQGGLSTLATTDLVLNAITPDITAGVPVLLEISSFDNTTSTITTQPTISAPIITIYT</sequence>
<dbReference type="EMBL" id="BMFT01000001">
    <property type="protein sequence ID" value="GGH19392.1"/>
    <property type="molecule type" value="Genomic_DNA"/>
</dbReference>
<dbReference type="RefSeq" id="WP_188537491.1">
    <property type="nucleotide sequence ID" value="NZ_BMFT01000001.1"/>
</dbReference>
<evidence type="ECO:0000313" key="3">
    <source>
        <dbReference type="Proteomes" id="UP000659344"/>
    </source>
</evidence>
<proteinExistence type="predicted"/>